<organism evidence="1 2">
    <name type="scientific">Mycoavidus cysteinexigens</name>
    <dbReference type="NCBI Taxonomy" id="1553431"/>
    <lineage>
        <taxon>Bacteria</taxon>
        <taxon>Pseudomonadati</taxon>
        <taxon>Pseudomonadota</taxon>
        <taxon>Betaproteobacteria</taxon>
        <taxon>Burkholderiales</taxon>
        <taxon>Burkholderiaceae</taxon>
        <taxon>Mycoavidus</taxon>
    </lineage>
</organism>
<evidence type="ECO:0000313" key="2">
    <source>
        <dbReference type="Proteomes" id="UP000282597"/>
    </source>
</evidence>
<dbReference type="Pfam" id="PF01869">
    <property type="entry name" value="BcrAD_BadFG"/>
    <property type="match status" value="1"/>
</dbReference>
<accession>A0A2Z6EY23</accession>
<dbReference type="AlphaFoldDB" id="A0A2Z6EY23"/>
<sequence>MTSSEILKTPYYLIGIDGGGTGTRVLLADAHNTVLAQAQGGPSALGLGVNAAWREIIMLCAAVFNQIGKSFDSTQCALGCGLAGADNPGWRAEFIAQAPLCQTLAVETDGYTTLLGAHSGQPGVIVALGTGSVGVALNAEGKRKIIGGYGFPSGDEASGAALGLRIAQHAQRALDGRAVRDAFANAILKALGVDDRESMLTWLGNARQTQFAALAPLAFAYADHPFAQTLLTSAGAEIANMIDALDPSHTLPIALCGGLAAAFTPYVPITHSTRLRPAQGNSVHGALKLALCNNRTDFHFCK</sequence>
<dbReference type="InterPro" id="IPR043129">
    <property type="entry name" value="ATPase_NBD"/>
</dbReference>
<evidence type="ECO:0000313" key="1">
    <source>
        <dbReference type="EMBL" id="BBE10350.1"/>
    </source>
</evidence>
<dbReference type="SUPFAM" id="SSF53067">
    <property type="entry name" value="Actin-like ATPase domain"/>
    <property type="match status" value="2"/>
</dbReference>
<protein>
    <submittedName>
        <fullName evidence="1">ATPase BadF/BadG/BcrA/BcrD type</fullName>
    </submittedName>
</protein>
<dbReference type="RefSeq" id="WP_045364211.1">
    <property type="nucleotide sequence ID" value="NZ_AP018150.1"/>
</dbReference>
<dbReference type="Gene3D" id="3.30.420.40">
    <property type="match status" value="2"/>
</dbReference>
<dbReference type="PANTHER" id="PTHR43190">
    <property type="entry name" value="N-ACETYL-D-GLUCOSAMINE KINASE"/>
    <property type="match status" value="1"/>
</dbReference>
<dbReference type="EMBL" id="AP018150">
    <property type="protein sequence ID" value="BBE10350.1"/>
    <property type="molecule type" value="Genomic_DNA"/>
</dbReference>
<proteinExistence type="predicted"/>
<dbReference type="Proteomes" id="UP000282597">
    <property type="component" value="Chromosome"/>
</dbReference>
<dbReference type="InterPro" id="IPR002731">
    <property type="entry name" value="ATPase_BadF"/>
</dbReference>
<dbReference type="PANTHER" id="PTHR43190:SF3">
    <property type="entry name" value="N-ACETYL-D-GLUCOSAMINE KINASE"/>
    <property type="match status" value="1"/>
</dbReference>
<dbReference type="InterPro" id="IPR052519">
    <property type="entry name" value="Euk-type_GlcNAc_Kinase"/>
</dbReference>
<dbReference type="CDD" id="cd24082">
    <property type="entry name" value="ASKHA_NBD_GspK-like"/>
    <property type="match status" value="1"/>
</dbReference>
<name>A0A2Z6EY23_9BURK</name>
<gene>
    <name evidence="1" type="ORF">MCB1EB_2189</name>
</gene>
<keyword evidence="2" id="KW-1185">Reference proteome</keyword>
<dbReference type="KEGG" id="mcys:MCB1EB_2189"/>
<reference evidence="1 2" key="1">
    <citation type="journal article" date="2018" name="Microbes Environ.">
        <title>Comparative Genomic Insights into Endofungal Lifestyles of Two Bacterial Endosymbionts, Mycoavidus cysteinexigens and Burkholderia rhizoxinica.</title>
        <authorList>
            <person name="Sharmin D."/>
            <person name="Guo Y."/>
            <person name="Nishizawa T."/>
            <person name="Ohshima S."/>
            <person name="Sato Y."/>
            <person name="Takashima Y."/>
            <person name="Narisawa K."/>
            <person name="Ohta H."/>
        </authorList>
    </citation>
    <scope>NUCLEOTIDE SEQUENCE [LARGE SCALE GENOMIC DNA]</scope>
    <source>
        <strain evidence="1 2">B1-EB</strain>
    </source>
</reference>